<sequence>MAIDTQTGKVLAVGTEAYQMVGRTPGNIRAIRPLKDGVIADFNVTEAMLAYFINKLNVKGFMSKPVIMICAPTNTTDIERKAIIEAAEKTGGGKVYLELEPKVAAVGAGMDIFKPQGNMVVDIGGGTSDIAVLSMGDVVTSRSLRRAGDRLDQDIVNHIKKQHNLLIGEHTAETLKKEIGYAFEPPADDSIEVRGRDLMTGLPREVSVNATEITDAIAPTLSEVIAATKEVLNQTPPELSADIIDRGVMLTGGGALLKNIDHLFADALDLPVVIADDPLDSVALGTGILLDHIVGKKKR</sequence>
<dbReference type="AlphaFoldDB" id="A0A0R1N7H2"/>
<dbReference type="GO" id="GO:0005524">
    <property type="term" value="F:ATP binding"/>
    <property type="evidence" value="ECO:0007669"/>
    <property type="project" value="UniProtKB-KW"/>
</dbReference>
<comment type="subcellular location">
    <subcellularLocation>
        <location evidence="6">Cytoplasm</location>
    </subcellularLocation>
    <text evidence="6">Membrane-associated.</text>
</comment>
<dbReference type="Pfam" id="PF06723">
    <property type="entry name" value="MreB_Mbl"/>
    <property type="match status" value="1"/>
</dbReference>
<keyword evidence="8" id="KW-1185">Reference proteome</keyword>
<keyword evidence="1 6" id="KW-0963">Cytoplasm</keyword>
<dbReference type="GO" id="GO:0008360">
    <property type="term" value="P:regulation of cell shape"/>
    <property type="evidence" value="ECO:0007669"/>
    <property type="project" value="UniProtKB-UniRule"/>
</dbReference>
<keyword evidence="3 6" id="KW-0067">ATP-binding</keyword>
<feature type="binding site" evidence="6">
    <location>
        <begin position="253"/>
        <end position="256"/>
    </location>
    <ligand>
        <name>ATP</name>
        <dbReference type="ChEBI" id="CHEBI:30616"/>
    </ligand>
</feature>
<dbReference type="GO" id="GO:0000902">
    <property type="term" value="P:cell morphogenesis"/>
    <property type="evidence" value="ECO:0007669"/>
    <property type="project" value="InterPro"/>
</dbReference>
<evidence type="ECO:0000256" key="1">
    <source>
        <dbReference type="ARBA" id="ARBA00022490"/>
    </source>
</evidence>
<dbReference type="STRING" id="1423792.FD09_GL001428"/>
<protein>
    <recommendedName>
        <fullName evidence="6">Cell shape-determining protein MreB</fullName>
    </recommendedName>
</protein>
<organism evidence="7 8">
    <name type="scientific">Schleiferilactobacillus perolens DSM 12744</name>
    <dbReference type="NCBI Taxonomy" id="1423792"/>
    <lineage>
        <taxon>Bacteria</taxon>
        <taxon>Bacillati</taxon>
        <taxon>Bacillota</taxon>
        <taxon>Bacilli</taxon>
        <taxon>Lactobacillales</taxon>
        <taxon>Lactobacillaceae</taxon>
        <taxon>Schleiferilactobacillus</taxon>
    </lineage>
</organism>
<dbReference type="PANTHER" id="PTHR42749:SF4">
    <property type="entry name" value="CELL SHAPE-DETERMINING PROTEIN MBL"/>
    <property type="match status" value="1"/>
</dbReference>
<dbReference type="GO" id="GO:0005737">
    <property type="term" value="C:cytoplasm"/>
    <property type="evidence" value="ECO:0007669"/>
    <property type="project" value="UniProtKB-SubCell"/>
</dbReference>
<evidence type="ECO:0000256" key="5">
    <source>
        <dbReference type="ARBA" id="ARBA00023458"/>
    </source>
</evidence>
<feature type="binding site" evidence="6">
    <location>
        <begin position="173"/>
        <end position="176"/>
    </location>
    <ligand>
        <name>ATP</name>
        <dbReference type="ChEBI" id="CHEBI:30616"/>
    </ligand>
</feature>
<comment type="subunit">
    <text evidence="6">Forms polymers.</text>
</comment>
<dbReference type="Proteomes" id="UP000051330">
    <property type="component" value="Unassembled WGS sequence"/>
</dbReference>
<feature type="binding site" evidence="6">
    <location>
        <begin position="125"/>
        <end position="127"/>
    </location>
    <ligand>
        <name>ATP</name>
        <dbReference type="ChEBI" id="CHEBI:30616"/>
    </ligand>
</feature>
<comment type="caution">
    <text evidence="7">The sequence shown here is derived from an EMBL/GenBank/DDBJ whole genome shotgun (WGS) entry which is preliminary data.</text>
</comment>
<dbReference type="EMBL" id="AZEC01000002">
    <property type="protein sequence ID" value="KRL14260.1"/>
    <property type="molecule type" value="Genomic_DNA"/>
</dbReference>
<keyword evidence="4 6" id="KW-0133">Cell shape</keyword>
<comment type="function">
    <text evidence="6">Forms membrane-associated dynamic filaments that are essential for cell shape determination. Acts by regulating cell wall synthesis and cell elongation, and thus cell shape. A feedback loop between cell geometry and MreB localization may maintain elongated cell shape by targeting cell wall growth to regions of negative cell wall curvature.</text>
</comment>
<dbReference type="PRINTS" id="PR01652">
    <property type="entry name" value="SHAPEPROTEIN"/>
</dbReference>
<dbReference type="NCBIfam" id="NF010539">
    <property type="entry name" value="PRK13927.1"/>
    <property type="match status" value="1"/>
</dbReference>
<comment type="caution">
    <text evidence="6">Lacks conserved residue(s) required for the propagation of feature annotation.</text>
</comment>
<keyword evidence="2 6" id="KW-0547">Nucleotide-binding</keyword>
<dbReference type="PATRIC" id="fig|1423792.3.peg.1444"/>
<dbReference type="NCBIfam" id="TIGR00904">
    <property type="entry name" value="mreB"/>
    <property type="match status" value="1"/>
</dbReference>
<dbReference type="CDD" id="cd10225">
    <property type="entry name" value="ASKHA_NBD_MreB-like"/>
    <property type="match status" value="1"/>
</dbReference>
<dbReference type="InterPro" id="IPR004753">
    <property type="entry name" value="MreB"/>
</dbReference>
<dbReference type="InterPro" id="IPR056546">
    <property type="entry name" value="MreB_MamK-like"/>
</dbReference>
<evidence type="ECO:0000256" key="6">
    <source>
        <dbReference type="HAMAP-Rule" id="MF_02207"/>
    </source>
</evidence>
<name>A0A0R1N7H2_9LACO</name>
<accession>A0A0R1N7H2</accession>
<dbReference type="SUPFAM" id="SSF53067">
    <property type="entry name" value="Actin-like ATPase domain"/>
    <property type="match status" value="2"/>
</dbReference>
<evidence type="ECO:0000313" key="7">
    <source>
        <dbReference type="EMBL" id="KRL14260.1"/>
    </source>
</evidence>
<evidence type="ECO:0000256" key="3">
    <source>
        <dbReference type="ARBA" id="ARBA00022840"/>
    </source>
</evidence>
<dbReference type="PANTHER" id="PTHR42749">
    <property type="entry name" value="CELL SHAPE-DETERMINING PROTEIN MREB"/>
    <property type="match status" value="1"/>
</dbReference>
<gene>
    <name evidence="6" type="primary">mreB</name>
    <name evidence="7" type="ORF">FD09_GL001428</name>
</gene>
<proteinExistence type="inferred from homology"/>
<evidence type="ECO:0000256" key="2">
    <source>
        <dbReference type="ARBA" id="ARBA00022741"/>
    </source>
</evidence>
<evidence type="ECO:0000256" key="4">
    <source>
        <dbReference type="ARBA" id="ARBA00022960"/>
    </source>
</evidence>
<comment type="similarity">
    <text evidence="5 6">Belongs to the FtsA/MreB family.</text>
</comment>
<evidence type="ECO:0000313" key="8">
    <source>
        <dbReference type="Proteomes" id="UP000051330"/>
    </source>
</evidence>
<dbReference type="HAMAP" id="MF_02207">
    <property type="entry name" value="MreB"/>
    <property type="match status" value="1"/>
</dbReference>
<reference evidence="7 8" key="1">
    <citation type="journal article" date="2015" name="Genome Announc.">
        <title>Expanding the biotechnology potential of lactobacilli through comparative genomics of 213 strains and associated genera.</title>
        <authorList>
            <person name="Sun Z."/>
            <person name="Harris H.M."/>
            <person name="McCann A."/>
            <person name="Guo C."/>
            <person name="Argimon S."/>
            <person name="Zhang W."/>
            <person name="Yang X."/>
            <person name="Jeffery I.B."/>
            <person name="Cooney J.C."/>
            <person name="Kagawa T.F."/>
            <person name="Liu W."/>
            <person name="Song Y."/>
            <person name="Salvetti E."/>
            <person name="Wrobel A."/>
            <person name="Rasinkangas P."/>
            <person name="Parkhill J."/>
            <person name="Rea M.C."/>
            <person name="O'Sullivan O."/>
            <person name="Ritari J."/>
            <person name="Douillard F.P."/>
            <person name="Paul Ross R."/>
            <person name="Yang R."/>
            <person name="Briner A.E."/>
            <person name="Felis G.E."/>
            <person name="de Vos W.M."/>
            <person name="Barrangou R."/>
            <person name="Klaenhammer T.R."/>
            <person name="Caufield P.W."/>
            <person name="Cui Y."/>
            <person name="Zhang H."/>
            <person name="O'Toole P.W."/>
        </authorList>
    </citation>
    <scope>NUCLEOTIDE SEQUENCE [LARGE SCALE GENOMIC DNA]</scope>
    <source>
        <strain evidence="7 8">DSM 12744</strain>
    </source>
</reference>
<dbReference type="Gene3D" id="3.30.420.40">
    <property type="match status" value="3"/>
</dbReference>
<dbReference type="InterPro" id="IPR043129">
    <property type="entry name" value="ATPase_NBD"/>
</dbReference>